<keyword evidence="3" id="KW-0963">Cytoplasm</keyword>
<dbReference type="Gene3D" id="2.160.20.70">
    <property type="match status" value="1"/>
</dbReference>
<evidence type="ECO:0000256" key="2">
    <source>
        <dbReference type="ARBA" id="ARBA00008848"/>
    </source>
</evidence>
<comment type="caution">
    <text evidence="7">The sequence shown here is derived from an EMBL/GenBank/DDBJ whole genome shotgun (WGS) entry which is preliminary data.</text>
</comment>
<name>A0ABR3QUU6_9PLEO</name>
<evidence type="ECO:0000259" key="6">
    <source>
        <dbReference type="PROSITE" id="PS51329"/>
    </source>
</evidence>
<dbReference type="InterPro" id="IPR016098">
    <property type="entry name" value="CAP/MinC_C"/>
</dbReference>
<feature type="domain" description="C-CAP/cofactor C-like" evidence="6">
    <location>
        <begin position="183"/>
        <end position="333"/>
    </location>
</feature>
<dbReference type="Gene3D" id="1.20.58.1250">
    <property type="entry name" value="Tubulin Binding Cofactor C, N-terminal domain"/>
    <property type="match status" value="1"/>
</dbReference>
<evidence type="ECO:0000256" key="1">
    <source>
        <dbReference type="ARBA" id="ARBA00004496"/>
    </source>
</evidence>
<comment type="subunit">
    <text evidence="5">Supercomplex made of cofactors A to E. Cofactors A and D function by capturing and stabilizing tubulin in a quasi-native conformation. Cofactor E binds to the cofactor D-tubulin complex; interaction with cofactor C then causes the release of tubulin polypeptides that are committed to the native state.</text>
</comment>
<sequence>MQAGSQTQTEGDSKDRFFRYFRHEVTALQEQMERLNSIATGGGERNDAVDHCLAGIDRLSHEVKDASSYIPAYDQRTYSEAIKALSEKLQNIRQTFNPPKKFAFKTRPKNASAISISDAAELAASQRLRAPIITSDTSNTNSSFAPTPLVRLSPGERKEQEAALSLQNGTAIVSDGIDDTNGGTRRPSFSSATSIHISNHNALQILVPSSASHATSSGTLANLMNCTVDLSAPTSISPFSALYLKNILSSTIVTGQVAGATHITDIANTKLYVTTRQFRMHGAKNVDVYLHCGSRPIIEDCEGVRFAPLPERMVSEQLQGVKNQWDQIDDFKWLKAEQSPNWSILPEAEREAPALET</sequence>
<dbReference type="InterPro" id="IPR031925">
    <property type="entry name" value="TBCC_N"/>
</dbReference>
<dbReference type="InterPro" id="IPR038397">
    <property type="entry name" value="TBCC_N_sf"/>
</dbReference>
<dbReference type="PANTHER" id="PTHR15139">
    <property type="entry name" value="TUBULIN FOLDING COFACTOR C"/>
    <property type="match status" value="1"/>
</dbReference>
<gene>
    <name evidence="7" type="ORF">SLS59_008164</name>
</gene>
<evidence type="ECO:0000313" key="8">
    <source>
        <dbReference type="Proteomes" id="UP001521222"/>
    </source>
</evidence>
<comment type="subcellular location">
    <subcellularLocation>
        <location evidence="1">Cytoplasm</location>
    </subcellularLocation>
</comment>
<keyword evidence="8" id="KW-1185">Reference proteome</keyword>
<evidence type="ECO:0000256" key="5">
    <source>
        <dbReference type="ARBA" id="ARBA00026055"/>
    </source>
</evidence>
<evidence type="ECO:0000313" key="7">
    <source>
        <dbReference type="EMBL" id="KAL1595527.1"/>
    </source>
</evidence>
<accession>A0ABR3QUU6</accession>
<evidence type="ECO:0000256" key="3">
    <source>
        <dbReference type="ARBA" id="ARBA00022490"/>
    </source>
</evidence>
<dbReference type="Pfam" id="PF07986">
    <property type="entry name" value="TBCC"/>
    <property type="match status" value="1"/>
</dbReference>
<comment type="similarity">
    <text evidence="2">Belongs to the TBCC family.</text>
</comment>
<dbReference type="InterPro" id="IPR012945">
    <property type="entry name" value="Tubulin-bd_cofactor_C_dom"/>
</dbReference>
<dbReference type="Pfam" id="PF16752">
    <property type="entry name" value="TBCC_N"/>
    <property type="match status" value="1"/>
</dbReference>
<dbReference type="InterPro" id="IPR017901">
    <property type="entry name" value="C-CAP_CF_C-like"/>
</dbReference>
<proteinExistence type="inferred from homology"/>
<organism evidence="7 8">
    <name type="scientific">Nothophoma quercina</name>
    <dbReference type="NCBI Taxonomy" id="749835"/>
    <lineage>
        <taxon>Eukaryota</taxon>
        <taxon>Fungi</taxon>
        <taxon>Dikarya</taxon>
        <taxon>Ascomycota</taxon>
        <taxon>Pezizomycotina</taxon>
        <taxon>Dothideomycetes</taxon>
        <taxon>Pleosporomycetidae</taxon>
        <taxon>Pleosporales</taxon>
        <taxon>Pleosporineae</taxon>
        <taxon>Didymellaceae</taxon>
        <taxon>Nothophoma</taxon>
    </lineage>
</organism>
<dbReference type="Proteomes" id="UP001521222">
    <property type="component" value="Unassembled WGS sequence"/>
</dbReference>
<dbReference type="EMBL" id="JAKIXB020000031">
    <property type="protein sequence ID" value="KAL1595527.1"/>
    <property type="molecule type" value="Genomic_DNA"/>
</dbReference>
<protein>
    <recommendedName>
        <fullName evidence="6">C-CAP/cofactor C-like domain-containing protein</fullName>
    </recommendedName>
</protein>
<dbReference type="InterPro" id="IPR027684">
    <property type="entry name" value="TBCC"/>
</dbReference>
<dbReference type="PANTHER" id="PTHR15139:SF0">
    <property type="entry name" value="TUBULIN-SPECIFIC CHAPERONE C"/>
    <property type="match status" value="1"/>
</dbReference>
<reference evidence="7 8" key="1">
    <citation type="submission" date="2024-02" db="EMBL/GenBank/DDBJ databases">
        <title>De novo assembly and annotation of 12 fungi associated with fruit tree decline syndrome in Ontario, Canada.</title>
        <authorList>
            <person name="Sulman M."/>
            <person name="Ellouze W."/>
            <person name="Ilyukhin E."/>
        </authorList>
    </citation>
    <scope>NUCLEOTIDE SEQUENCE [LARGE SCALE GENOMIC DNA]</scope>
    <source>
        <strain evidence="7 8">M97-236</strain>
    </source>
</reference>
<evidence type="ECO:0000256" key="4">
    <source>
        <dbReference type="ARBA" id="ARBA00022990"/>
    </source>
</evidence>
<dbReference type="PROSITE" id="PS51329">
    <property type="entry name" value="C_CAP_COFACTOR_C"/>
    <property type="match status" value="1"/>
</dbReference>
<keyword evidence="4" id="KW-0007">Acetylation</keyword>